<name>A0ABS3PWH7_9FLAO</name>
<keyword evidence="2" id="KW-1185">Reference proteome</keyword>
<comment type="caution">
    <text evidence="1">The sequence shown here is derived from an EMBL/GenBank/DDBJ whole genome shotgun (WGS) entry which is preliminary data.</text>
</comment>
<reference evidence="1 2" key="1">
    <citation type="submission" date="2021-03" db="EMBL/GenBank/DDBJ databases">
        <title>Isolation and description of Capnocytophaga bilenii sp. nov., a novel Capnocytophaga species, isolated from a gingivitis subject.</title>
        <authorList>
            <person name="Antezack A."/>
            <person name="Monnet-Corti V."/>
            <person name="La Scola B."/>
        </authorList>
    </citation>
    <scope>NUCLEOTIDE SEQUENCE [LARGE SCALE GENOMIC DNA]</scope>
    <source>
        <strain evidence="1 2">Marseille-Q4570</strain>
    </source>
</reference>
<evidence type="ECO:0000313" key="1">
    <source>
        <dbReference type="EMBL" id="MBO1883353.1"/>
    </source>
</evidence>
<protein>
    <submittedName>
        <fullName evidence="1">DUF2931 family protein</fullName>
    </submittedName>
</protein>
<dbReference type="InterPro" id="IPR021326">
    <property type="entry name" value="DUF2931"/>
</dbReference>
<dbReference type="EMBL" id="JAGDYP010000002">
    <property type="protein sequence ID" value="MBO1883353.1"/>
    <property type="molecule type" value="Genomic_DNA"/>
</dbReference>
<organism evidence="1 2">
    <name type="scientific">Capnocytophaga bilenii</name>
    <dbReference type="NCBI Taxonomy" id="2819369"/>
    <lineage>
        <taxon>Bacteria</taxon>
        <taxon>Pseudomonadati</taxon>
        <taxon>Bacteroidota</taxon>
        <taxon>Flavobacteriia</taxon>
        <taxon>Flavobacteriales</taxon>
        <taxon>Flavobacteriaceae</taxon>
        <taxon>Capnocytophaga</taxon>
    </lineage>
</organism>
<evidence type="ECO:0000313" key="2">
    <source>
        <dbReference type="Proteomes" id="UP000681610"/>
    </source>
</evidence>
<sequence length="352" mass="41770">MNNNYEWLILTSADEGYPMRILDGGFICRKGIFFSIPTVQQDLTHSLFRDSGLMIVGDNFRPIPHKMEIKWFSYVENKFFKGEFDLDHKYIEALFKQKVIYKKGGGDFKLVLIPGGKVMLYLTGENTFLLGIYQAQEYIVIGNENYYKEMFFHIDTLTREQDVQIFQKDLPQQTLNEINNNTIPTDIWDKISVKYPWRFTFHLVDRDDYPEKIVGEEENHVVFINAEKRLKLNEVNYFITPEPKPIPIELATTFDAPGGRYEFRIFPGNVGGKEFSVLPYDQYRKREQQLVKIFKEFYERIGKQPFDLHLEIDKKFENPKLYLKKDDIMQEIPNVEFELFNSTFDIQLYPKE</sequence>
<dbReference type="Pfam" id="PF11153">
    <property type="entry name" value="DUF2931"/>
    <property type="match status" value="1"/>
</dbReference>
<gene>
    <name evidence="1" type="ORF">J4N46_02680</name>
</gene>
<dbReference type="Proteomes" id="UP000681610">
    <property type="component" value="Unassembled WGS sequence"/>
</dbReference>
<dbReference type="RefSeq" id="WP_208058064.1">
    <property type="nucleotide sequence ID" value="NZ_JAGDYP010000002.1"/>
</dbReference>
<accession>A0ABS3PWH7</accession>
<proteinExistence type="predicted"/>